<dbReference type="Proteomes" id="UP000218334">
    <property type="component" value="Unassembled WGS sequence"/>
</dbReference>
<keyword evidence="3" id="KW-1185">Reference proteome</keyword>
<evidence type="ECO:0000313" key="3">
    <source>
        <dbReference type="Proteomes" id="UP000218334"/>
    </source>
</evidence>
<feature type="signal peptide" evidence="1">
    <location>
        <begin position="1"/>
        <end position="16"/>
    </location>
</feature>
<dbReference type="AlphaFoldDB" id="A0A2H3BYL2"/>
<keyword evidence="1" id="KW-0732">Signal</keyword>
<reference evidence="3" key="1">
    <citation type="journal article" date="2017" name="Nat. Ecol. Evol.">
        <title>Genome expansion and lineage-specific genetic innovations in the forest pathogenic fungi Armillaria.</title>
        <authorList>
            <person name="Sipos G."/>
            <person name="Prasanna A.N."/>
            <person name="Walter M.C."/>
            <person name="O'Connor E."/>
            <person name="Balint B."/>
            <person name="Krizsan K."/>
            <person name="Kiss B."/>
            <person name="Hess J."/>
            <person name="Varga T."/>
            <person name="Slot J."/>
            <person name="Riley R."/>
            <person name="Boka B."/>
            <person name="Rigling D."/>
            <person name="Barry K."/>
            <person name="Lee J."/>
            <person name="Mihaltcheva S."/>
            <person name="LaButti K."/>
            <person name="Lipzen A."/>
            <person name="Waldron R."/>
            <person name="Moloney N.M."/>
            <person name="Sperisen C."/>
            <person name="Kredics L."/>
            <person name="Vagvoelgyi C."/>
            <person name="Patrignani A."/>
            <person name="Fitzpatrick D."/>
            <person name="Nagy I."/>
            <person name="Doyle S."/>
            <person name="Anderson J.B."/>
            <person name="Grigoriev I.V."/>
            <person name="Gueldener U."/>
            <person name="Muensterkoetter M."/>
            <person name="Nagy L.G."/>
        </authorList>
    </citation>
    <scope>NUCLEOTIDE SEQUENCE [LARGE SCALE GENOMIC DNA]</scope>
    <source>
        <strain evidence="3">28-4</strain>
    </source>
</reference>
<accession>A0A2H3BYL2</accession>
<name>A0A2H3BYL2_9AGAR</name>
<protein>
    <submittedName>
        <fullName evidence="2">Uncharacterized protein</fullName>
    </submittedName>
</protein>
<evidence type="ECO:0000313" key="2">
    <source>
        <dbReference type="EMBL" id="PBK75929.1"/>
    </source>
</evidence>
<feature type="chain" id="PRO_5013554354" evidence="1">
    <location>
        <begin position="17"/>
        <end position="112"/>
    </location>
</feature>
<gene>
    <name evidence="2" type="ORF">ARMSODRAFT_416044</name>
</gene>
<proteinExistence type="predicted"/>
<sequence>MCFVLCLFVRSLSTSPNVINLYVNDMCLKNVELYAQVVPGAAKKKNLPEKATPPTSSPTVMTYDIPSMSLFFPAHPHYAFRGRSHPVLNVPGLRPGCDVADRIRFQWVLQNC</sequence>
<evidence type="ECO:0000256" key="1">
    <source>
        <dbReference type="SAM" id="SignalP"/>
    </source>
</evidence>
<dbReference type="EMBL" id="KZ293417">
    <property type="protein sequence ID" value="PBK75929.1"/>
    <property type="molecule type" value="Genomic_DNA"/>
</dbReference>
<organism evidence="2 3">
    <name type="scientific">Armillaria solidipes</name>
    <dbReference type="NCBI Taxonomy" id="1076256"/>
    <lineage>
        <taxon>Eukaryota</taxon>
        <taxon>Fungi</taxon>
        <taxon>Dikarya</taxon>
        <taxon>Basidiomycota</taxon>
        <taxon>Agaricomycotina</taxon>
        <taxon>Agaricomycetes</taxon>
        <taxon>Agaricomycetidae</taxon>
        <taxon>Agaricales</taxon>
        <taxon>Marasmiineae</taxon>
        <taxon>Physalacriaceae</taxon>
        <taxon>Armillaria</taxon>
    </lineage>
</organism>